<protein>
    <submittedName>
        <fullName evidence="2">Uncharacterized protein</fullName>
    </submittedName>
</protein>
<reference evidence="2 3" key="1">
    <citation type="submission" date="2019-11" db="EMBL/GenBank/DDBJ databases">
        <title>Whole genome sequence of Oryza granulata.</title>
        <authorList>
            <person name="Li W."/>
        </authorList>
    </citation>
    <scope>NUCLEOTIDE SEQUENCE [LARGE SCALE GENOMIC DNA]</scope>
    <source>
        <strain evidence="3">cv. Menghai</strain>
        <tissue evidence="2">Leaf</tissue>
    </source>
</reference>
<evidence type="ECO:0000256" key="1">
    <source>
        <dbReference type="SAM" id="MobiDB-lite"/>
    </source>
</evidence>
<gene>
    <name evidence="2" type="ORF">E2562_036606</name>
</gene>
<sequence>MASPSVAAASLGDRRRRGAYLSPTASLLVIALYKAKAEHEEEKGKANSPTANEVDANGV</sequence>
<proteinExistence type="predicted"/>
<organism evidence="2 3">
    <name type="scientific">Oryza meyeriana var. granulata</name>
    <dbReference type="NCBI Taxonomy" id="110450"/>
    <lineage>
        <taxon>Eukaryota</taxon>
        <taxon>Viridiplantae</taxon>
        <taxon>Streptophyta</taxon>
        <taxon>Embryophyta</taxon>
        <taxon>Tracheophyta</taxon>
        <taxon>Spermatophyta</taxon>
        <taxon>Magnoliopsida</taxon>
        <taxon>Liliopsida</taxon>
        <taxon>Poales</taxon>
        <taxon>Poaceae</taxon>
        <taxon>BOP clade</taxon>
        <taxon>Oryzoideae</taxon>
        <taxon>Oryzeae</taxon>
        <taxon>Oryzinae</taxon>
        <taxon>Oryza</taxon>
        <taxon>Oryza meyeriana</taxon>
    </lineage>
</organism>
<dbReference type="AlphaFoldDB" id="A0A6G1DB31"/>
<keyword evidence="3" id="KW-1185">Reference proteome</keyword>
<name>A0A6G1DB31_9ORYZ</name>
<feature type="region of interest" description="Disordered" evidence="1">
    <location>
        <begin position="38"/>
        <end position="59"/>
    </location>
</feature>
<evidence type="ECO:0000313" key="3">
    <source>
        <dbReference type="Proteomes" id="UP000479710"/>
    </source>
</evidence>
<evidence type="ECO:0000313" key="2">
    <source>
        <dbReference type="EMBL" id="KAF0909482.1"/>
    </source>
</evidence>
<comment type="caution">
    <text evidence="2">The sequence shown here is derived from an EMBL/GenBank/DDBJ whole genome shotgun (WGS) entry which is preliminary data.</text>
</comment>
<dbReference type="EMBL" id="SPHZ02000007">
    <property type="protein sequence ID" value="KAF0909482.1"/>
    <property type="molecule type" value="Genomic_DNA"/>
</dbReference>
<dbReference type="Proteomes" id="UP000479710">
    <property type="component" value="Unassembled WGS sequence"/>
</dbReference>
<accession>A0A6G1DB31</accession>